<dbReference type="SUPFAM" id="SSF52266">
    <property type="entry name" value="SGNH hydrolase"/>
    <property type="match status" value="1"/>
</dbReference>
<dbReference type="Proteomes" id="UP001172082">
    <property type="component" value="Unassembled WGS sequence"/>
</dbReference>
<dbReference type="RefSeq" id="WP_346749970.1">
    <property type="nucleotide sequence ID" value="NZ_JAUJEA010000001.1"/>
</dbReference>
<evidence type="ECO:0000259" key="2">
    <source>
        <dbReference type="Pfam" id="PF13472"/>
    </source>
</evidence>
<dbReference type="PROSITE" id="PS51257">
    <property type="entry name" value="PROKAR_LIPOPROTEIN"/>
    <property type="match status" value="1"/>
</dbReference>
<evidence type="ECO:0000313" key="4">
    <source>
        <dbReference type="Proteomes" id="UP001172082"/>
    </source>
</evidence>
<accession>A0ABT8KGU4</accession>
<reference evidence="3" key="1">
    <citation type="submission" date="2023-06" db="EMBL/GenBank/DDBJ databases">
        <title>Genomic of Parafulvivirga corallium.</title>
        <authorList>
            <person name="Wang G."/>
        </authorList>
    </citation>
    <scope>NUCLEOTIDE SEQUENCE</scope>
    <source>
        <strain evidence="3">BMA10</strain>
    </source>
</reference>
<dbReference type="InterPro" id="IPR036514">
    <property type="entry name" value="SGNH_hydro_sf"/>
</dbReference>
<dbReference type="Pfam" id="PF13472">
    <property type="entry name" value="Lipase_GDSL_2"/>
    <property type="match status" value="1"/>
</dbReference>
<keyword evidence="1" id="KW-0732">Signal</keyword>
<proteinExistence type="predicted"/>
<sequence>MILTRRQYLFLFFFILSVAFVTSCSNESSKGSEEEQGLLLEENDHQVTKEKDEKTIVFFGNSLTAGYGLELTQAFPALIQEKINALGMSYNVINAGLSGETTASGNTRIDWVLRQEIDIFILELGGNDGLRGIKVSETKKNLQQIIDKVGKKYPEAKIVLAGMQIPPNMGADYTTEFKGIFEEIANKNELALIPFLLENVGGIPSLNQPDGIHPTEEGHKIIAENVWKILEPIL</sequence>
<protein>
    <submittedName>
        <fullName evidence="3">Arylesterase</fullName>
    </submittedName>
</protein>
<comment type="caution">
    <text evidence="3">The sequence shown here is derived from an EMBL/GenBank/DDBJ whole genome shotgun (WGS) entry which is preliminary data.</text>
</comment>
<dbReference type="InterPro" id="IPR013830">
    <property type="entry name" value="SGNH_hydro"/>
</dbReference>
<dbReference type="Gene3D" id="3.40.50.1110">
    <property type="entry name" value="SGNH hydrolase"/>
    <property type="match status" value="1"/>
</dbReference>
<gene>
    <name evidence="3" type="ORF">QQ008_01175</name>
</gene>
<evidence type="ECO:0000256" key="1">
    <source>
        <dbReference type="SAM" id="SignalP"/>
    </source>
</evidence>
<organism evidence="3 4">
    <name type="scientific">Splendidivirga corallicola</name>
    <dbReference type="NCBI Taxonomy" id="3051826"/>
    <lineage>
        <taxon>Bacteria</taxon>
        <taxon>Pseudomonadati</taxon>
        <taxon>Bacteroidota</taxon>
        <taxon>Cytophagia</taxon>
        <taxon>Cytophagales</taxon>
        <taxon>Splendidivirgaceae</taxon>
        <taxon>Splendidivirga</taxon>
    </lineage>
</organism>
<dbReference type="EMBL" id="JAUJEA010000001">
    <property type="protein sequence ID" value="MDN5199941.1"/>
    <property type="molecule type" value="Genomic_DNA"/>
</dbReference>
<evidence type="ECO:0000313" key="3">
    <source>
        <dbReference type="EMBL" id="MDN5199941.1"/>
    </source>
</evidence>
<dbReference type="CDD" id="cd01822">
    <property type="entry name" value="Lysophospholipase_L1_like"/>
    <property type="match status" value="1"/>
</dbReference>
<feature type="domain" description="SGNH hydrolase-type esterase" evidence="2">
    <location>
        <begin position="58"/>
        <end position="221"/>
    </location>
</feature>
<feature type="chain" id="PRO_5045211428" evidence="1">
    <location>
        <begin position="24"/>
        <end position="234"/>
    </location>
</feature>
<feature type="signal peptide" evidence="1">
    <location>
        <begin position="1"/>
        <end position="23"/>
    </location>
</feature>
<keyword evidence="4" id="KW-1185">Reference proteome</keyword>
<name>A0ABT8KGU4_9BACT</name>
<dbReference type="InterPro" id="IPR051532">
    <property type="entry name" value="Ester_Hydrolysis_Enzymes"/>
</dbReference>
<dbReference type="PANTHER" id="PTHR30383:SF5">
    <property type="entry name" value="SGNH HYDROLASE-TYPE ESTERASE DOMAIN-CONTAINING PROTEIN"/>
    <property type="match status" value="1"/>
</dbReference>
<dbReference type="PANTHER" id="PTHR30383">
    <property type="entry name" value="THIOESTERASE 1/PROTEASE 1/LYSOPHOSPHOLIPASE L1"/>
    <property type="match status" value="1"/>
</dbReference>